<keyword evidence="2" id="KW-0547">Nucleotide-binding</keyword>
<dbReference type="SUPFAM" id="SSF55681">
    <property type="entry name" value="Class II aaRS and biotin synthetases"/>
    <property type="match status" value="1"/>
</dbReference>
<evidence type="ECO:0000256" key="3">
    <source>
        <dbReference type="ARBA" id="ARBA00022840"/>
    </source>
</evidence>
<comment type="caution">
    <text evidence="8">The sequence shown here is derived from an EMBL/GenBank/DDBJ whole genome shotgun (WGS) entry which is preliminary data.</text>
</comment>
<dbReference type="PANTHER" id="PTHR22594">
    <property type="entry name" value="ASPARTYL/LYSYL-TRNA SYNTHETASE"/>
    <property type="match status" value="1"/>
</dbReference>
<evidence type="ECO:0000313" key="8">
    <source>
        <dbReference type="EMBL" id="KAF3943986.1"/>
    </source>
</evidence>
<feature type="region of interest" description="Disordered" evidence="6">
    <location>
        <begin position="1"/>
        <end position="22"/>
    </location>
</feature>
<keyword evidence="1" id="KW-0436">Ligase</keyword>
<keyword evidence="3" id="KW-0067">ATP-binding</keyword>
<evidence type="ECO:0000256" key="6">
    <source>
        <dbReference type="SAM" id="MobiDB-lite"/>
    </source>
</evidence>
<dbReference type="PROSITE" id="PS51185">
    <property type="entry name" value="WHEP_TRS_2"/>
    <property type="match status" value="1"/>
</dbReference>
<dbReference type="InterPro" id="IPR045864">
    <property type="entry name" value="aa-tRNA-synth_II/BPL/LPL"/>
</dbReference>
<evidence type="ECO:0000313" key="9">
    <source>
        <dbReference type="Proteomes" id="UP000737018"/>
    </source>
</evidence>
<sequence length="367" mass="41464">MRKKAKKSKDKGLVATWNDTKNDSSNEYVDVCSHVMVFAASTDKVIVDSASDSDDSFDDEVSKKMTLQEAYDKPCIEFIKSEKTSHLCRKEFNEEKTEKAELLVKLNEITRTVWVVSTNNSPSEICLVRYRQLLDSMHPNQIASHKQTLTHYAIGNPKYKQITAVFKAVERLCRIIAQLPLEDTNGANPKVEFLEIIIFAVAGIRNPLAYAIHTFFQKHGFLYVHTPIITTSDCEGAGEMFKVTTMTSEADKMEKELIKNPPPSAANIEAAEFLVKEKGEVVVQLKSDKARKEDILASVAELKIANKNLAKLEERSKLKPVVSIRLGRLLELKCENTHTLRHLAVWMVEPEIAFAELKISYTEVVNF</sequence>
<dbReference type="AlphaFoldDB" id="A0A8J4Q7L1"/>
<name>A0A8J4Q7L1_9ROSI</name>
<evidence type="ECO:0000256" key="2">
    <source>
        <dbReference type="ARBA" id="ARBA00022741"/>
    </source>
</evidence>
<dbReference type="PANTHER" id="PTHR22594:SF54">
    <property type="entry name" value="ASPARAGINE--TRNA LIGASE, CYTOPLASMIC 1-RELATED"/>
    <property type="match status" value="1"/>
</dbReference>
<dbReference type="OrthoDB" id="1932896at2759"/>
<evidence type="ECO:0000256" key="5">
    <source>
        <dbReference type="ARBA" id="ARBA00023146"/>
    </source>
</evidence>
<dbReference type="GO" id="GO:0004816">
    <property type="term" value="F:asparagine-tRNA ligase activity"/>
    <property type="evidence" value="ECO:0007669"/>
    <property type="project" value="TreeGrafter"/>
</dbReference>
<protein>
    <recommendedName>
        <fullName evidence="7">WHEP-TRS domain-containing protein</fullName>
    </recommendedName>
</protein>
<keyword evidence="9" id="KW-1185">Reference proteome</keyword>
<evidence type="ECO:0000256" key="4">
    <source>
        <dbReference type="ARBA" id="ARBA00022917"/>
    </source>
</evidence>
<dbReference type="GO" id="GO:0005739">
    <property type="term" value="C:mitochondrion"/>
    <property type="evidence" value="ECO:0007669"/>
    <property type="project" value="TreeGrafter"/>
</dbReference>
<keyword evidence="4" id="KW-0648">Protein biosynthesis</keyword>
<dbReference type="InterPro" id="IPR000738">
    <property type="entry name" value="WHEP-TRS_dom"/>
</dbReference>
<evidence type="ECO:0000259" key="7">
    <source>
        <dbReference type="PROSITE" id="PS51185"/>
    </source>
</evidence>
<gene>
    <name evidence="8" type="ORF">CMV_029505</name>
</gene>
<organism evidence="8 9">
    <name type="scientific">Castanea mollissima</name>
    <name type="common">Chinese chestnut</name>
    <dbReference type="NCBI Taxonomy" id="60419"/>
    <lineage>
        <taxon>Eukaryota</taxon>
        <taxon>Viridiplantae</taxon>
        <taxon>Streptophyta</taxon>
        <taxon>Embryophyta</taxon>
        <taxon>Tracheophyta</taxon>
        <taxon>Spermatophyta</taxon>
        <taxon>Magnoliopsida</taxon>
        <taxon>eudicotyledons</taxon>
        <taxon>Gunneridae</taxon>
        <taxon>Pentapetalae</taxon>
        <taxon>rosids</taxon>
        <taxon>fabids</taxon>
        <taxon>Fagales</taxon>
        <taxon>Fagaceae</taxon>
        <taxon>Castanea</taxon>
    </lineage>
</organism>
<reference evidence="8" key="1">
    <citation type="submission" date="2020-03" db="EMBL/GenBank/DDBJ databases">
        <title>Castanea mollissima Vanexum genome sequencing.</title>
        <authorList>
            <person name="Staton M."/>
        </authorList>
    </citation>
    <scope>NUCLEOTIDE SEQUENCE</scope>
    <source>
        <tissue evidence="8">Leaf</tissue>
    </source>
</reference>
<dbReference type="Gene3D" id="3.30.930.10">
    <property type="entry name" value="Bira Bifunctional Protein, Domain 2"/>
    <property type="match status" value="1"/>
</dbReference>
<dbReference type="GO" id="GO:0006421">
    <property type="term" value="P:asparaginyl-tRNA aminoacylation"/>
    <property type="evidence" value="ECO:0007669"/>
    <property type="project" value="TreeGrafter"/>
</dbReference>
<dbReference type="EMBL" id="JRKL02012724">
    <property type="protein sequence ID" value="KAF3943986.1"/>
    <property type="molecule type" value="Genomic_DNA"/>
</dbReference>
<dbReference type="Proteomes" id="UP000737018">
    <property type="component" value="Unassembled WGS sequence"/>
</dbReference>
<accession>A0A8J4Q7L1</accession>
<dbReference type="GO" id="GO:0005524">
    <property type="term" value="F:ATP binding"/>
    <property type="evidence" value="ECO:0007669"/>
    <property type="project" value="UniProtKB-KW"/>
</dbReference>
<proteinExistence type="predicted"/>
<evidence type="ECO:0000256" key="1">
    <source>
        <dbReference type="ARBA" id="ARBA00022598"/>
    </source>
</evidence>
<keyword evidence="5" id="KW-0030">Aminoacyl-tRNA synthetase</keyword>
<feature type="domain" description="WHEP-TRS" evidence="7">
    <location>
        <begin position="267"/>
        <end position="323"/>
    </location>
</feature>